<evidence type="ECO:0000313" key="2">
    <source>
        <dbReference type="Proteomes" id="UP000824120"/>
    </source>
</evidence>
<protein>
    <submittedName>
        <fullName evidence="1">Uncharacterized protein</fullName>
    </submittedName>
</protein>
<sequence>MQQQMTSEITNAIMEPAATTLWARTGYAALLCNSPQTTPENITNAYVARTLQKCQGVRVGFAKSSVFLENPTRVRHRK</sequence>
<proteinExistence type="predicted"/>
<reference evidence="1 2" key="1">
    <citation type="submission" date="2020-09" db="EMBL/GenBank/DDBJ databases">
        <title>De no assembly of potato wild relative species, Solanum commersonii.</title>
        <authorList>
            <person name="Cho K."/>
        </authorList>
    </citation>
    <scope>NUCLEOTIDE SEQUENCE [LARGE SCALE GENOMIC DNA]</scope>
    <source>
        <strain evidence="1">LZ3.2</strain>
        <tissue evidence="1">Leaf</tissue>
    </source>
</reference>
<accession>A0A9J5WT48</accession>
<dbReference type="Proteomes" id="UP000824120">
    <property type="component" value="Chromosome 11"/>
</dbReference>
<organism evidence="1 2">
    <name type="scientific">Solanum commersonii</name>
    <name type="common">Commerson's wild potato</name>
    <name type="synonym">Commerson's nightshade</name>
    <dbReference type="NCBI Taxonomy" id="4109"/>
    <lineage>
        <taxon>Eukaryota</taxon>
        <taxon>Viridiplantae</taxon>
        <taxon>Streptophyta</taxon>
        <taxon>Embryophyta</taxon>
        <taxon>Tracheophyta</taxon>
        <taxon>Spermatophyta</taxon>
        <taxon>Magnoliopsida</taxon>
        <taxon>eudicotyledons</taxon>
        <taxon>Gunneridae</taxon>
        <taxon>Pentapetalae</taxon>
        <taxon>asterids</taxon>
        <taxon>lamiids</taxon>
        <taxon>Solanales</taxon>
        <taxon>Solanaceae</taxon>
        <taxon>Solanoideae</taxon>
        <taxon>Solaneae</taxon>
        <taxon>Solanum</taxon>
    </lineage>
</organism>
<evidence type="ECO:0000313" key="1">
    <source>
        <dbReference type="EMBL" id="KAG5578126.1"/>
    </source>
</evidence>
<name>A0A9J5WT48_SOLCO</name>
<comment type="caution">
    <text evidence="1">The sequence shown here is derived from an EMBL/GenBank/DDBJ whole genome shotgun (WGS) entry which is preliminary data.</text>
</comment>
<gene>
    <name evidence="1" type="ORF">H5410_058260</name>
</gene>
<dbReference type="EMBL" id="JACXVP010000011">
    <property type="protein sequence ID" value="KAG5578126.1"/>
    <property type="molecule type" value="Genomic_DNA"/>
</dbReference>
<keyword evidence="2" id="KW-1185">Reference proteome</keyword>
<dbReference type="AlphaFoldDB" id="A0A9J5WT48"/>